<dbReference type="AlphaFoldDB" id="A0A9W8E8V8"/>
<reference evidence="1" key="1">
    <citation type="submission" date="2022-07" db="EMBL/GenBank/DDBJ databases">
        <title>Phylogenomic reconstructions and comparative analyses of Kickxellomycotina fungi.</title>
        <authorList>
            <person name="Reynolds N.K."/>
            <person name="Stajich J.E."/>
            <person name="Barry K."/>
            <person name="Grigoriev I.V."/>
            <person name="Crous P."/>
            <person name="Smith M.E."/>
        </authorList>
    </citation>
    <scope>NUCLEOTIDE SEQUENCE</scope>
    <source>
        <strain evidence="1">RSA 1196</strain>
    </source>
</reference>
<keyword evidence="2" id="KW-1185">Reference proteome</keyword>
<evidence type="ECO:0000313" key="1">
    <source>
        <dbReference type="EMBL" id="KAJ1967839.1"/>
    </source>
</evidence>
<comment type="caution">
    <text evidence="1">The sequence shown here is derived from an EMBL/GenBank/DDBJ whole genome shotgun (WGS) entry which is preliminary data.</text>
</comment>
<organism evidence="1 2">
    <name type="scientific">Dispira parvispora</name>
    <dbReference type="NCBI Taxonomy" id="1520584"/>
    <lineage>
        <taxon>Eukaryota</taxon>
        <taxon>Fungi</taxon>
        <taxon>Fungi incertae sedis</taxon>
        <taxon>Zoopagomycota</taxon>
        <taxon>Kickxellomycotina</taxon>
        <taxon>Dimargaritomycetes</taxon>
        <taxon>Dimargaritales</taxon>
        <taxon>Dimargaritaceae</taxon>
        <taxon>Dispira</taxon>
    </lineage>
</organism>
<gene>
    <name evidence="1" type="ORF">IWQ62_001603</name>
</gene>
<evidence type="ECO:0000313" key="2">
    <source>
        <dbReference type="Proteomes" id="UP001150925"/>
    </source>
</evidence>
<proteinExistence type="predicted"/>
<accession>A0A9W8E8V8</accession>
<name>A0A9W8E8V8_9FUNG</name>
<dbReference type="Proteomes" id="UP001150925">
    <property type="component" value="Unassembled WGS sequence"/>
</dbReference>
<sequence length="140" mass="16755">MVNPAPTPPAWRALYRRLLKTGHELTSDRRFKFYTFQHHLRKAFSPSIVTQSSTHNPSDQYNRGQRTLRFLKAAKKPESIERKVFDNLLFMRRQIDRFEARRPYLTRMRKSADNDALREVFHEYNTLVDHLNQSQRLALP</sequence>
<dbReference type="OrthoDB" id="10295216at2759"/>
<dbReference type="EMBL" id="JANBPY010000274">
    <property type="protein sequence ID" value="KAJ1967839.1"/>
    <property type="molecule type" value="Genomic_DNA"/>
</dbReference>
<protein>
    <submittedName>
        <fullName evidence="1">Uncharacterized protein</fullName>
    </submittedName>
</protein>